<dbReference type="AlphaFoldDB" id="A0AA95JTY5"/>
<evidence type="ECO:0000313" key="7">
    <source>
        <dbReference type="EMBL" id="WGL55637.1"/>
    </source>
</evidence>
<accession>A0AA95JTY5</accession>
<reference evidence="7" key="1">
    <citation type="submission" date="2023-04" db="EMBL/GenBank/DDBJ databases">
        <title>APH(3)-Id, a novel chromosomal aminoglycoside phosphotransferase, identified from an environmental isolate of Kluyvera intermedia DW18.</title>
        <authorList>
            <person name="Sha Y."/>
        </authorList>
    </citation>
    <scope>NUCLEOTIDE SEQUENCE</scope>
    <source>
        <strain evidence="7">DW18</strain>
    </source>
</reference>
<evidence type="ECO:0000313" key="8">
    <source>
        <dbReference type="Proteomes" id="UP001177527"/>
    </source>
</evidence>
<evidence type="ECO:0000256" key="1">
    <source>
        <dbReference type="ARBA" id="ARBA00004561"/>
    </source>
</evidence>
<proteinExistence type="inferred from homology"/>
<dbReference type="SUPFAM" id="SSF49401">
    <property type="entry name" value="Bacterial adhesins"/>
    <property type="match status" value="1"/>
</dbReference>
<dbReference type="EMBL" id="CP123488">
    <property type="protein sequence ID" value="WGL55637.1"/>
    <property type="molecule type" value="Genomic_DNA"/>
</dbReference>
<dbReference type="Proteomes" id="UP001177527">
    <property type="component" value="Chromosome"/>
</dbReference>
<protein>
    <submittedName>
        <fullName evidence="7">Fimbrial protein</fullName>
    </submittedName>
</protein>
<evidence type="ECO:0000256" key="5">
    <source>
        <dbReference type="SAM" id="SignalP"/>
    </source>
</evidence>
<dbReference type="Gene3D" id="2.60.40.1090">
    <property type="entry name" value="Fimbrial-type adhesion domain"/>
    <property type="match status" value="1"/>
</dbReference>
<evidence type="ECO:0000256" key="4">
    <source>
        <dbReference type="ARBA" id="ARBA00023263"/>
    </source>
</evidence>
<gene>
    <name evidence="7" type="ORF">QBD33_18770</name>
</gene>
<sequence length="336" mass="35685">MKLSRLGLSLVGMLLSQTGYAQVCQNVNNTPSTVDYDLTTTLTAAQNRAGETVPLVKSQSGNVQVTCPSGSTPGLRTLRSYVSQYPVVETDGRWKYIKLDPDYLEAAMRIDNSAAGEIYPPQKYVPAEDNSDEANKGAPFAIRDANLTFQLKIAKPFIGSVSIPPKTLFSVYVTTLPGDPLTDVVYNIAYSGTVTVPQSCEINAGQTILVNFGSLYSGNFTHAGEKPTGVRTRIFNVPVTCSGVDSTVNLNLSLQATADTHFTQAIASDNPDVGVVVETRDGVALTPNDTGSAVPFVTDEAGKANIALQAYPVSTTGEVPAEGTFTALANLRVDFD</sequence>
<feature type="chain" id="PRO_5041706308" evidence="5">
    <location>
        <begin position="22"/>
        <end position="336"/>
    </location>
</feature>
<dbReference type="InterPro" id="IPR000259">
    <property type="entry name" value="Adhesion_dom_fimbrial"/>
</dbReference>
<evidence type="ECO:0000259" key="6">
    <source>
        <dbReference type="Pfam" id="PF00419"/>
    </source>
</evidence>
<name>A0AA95JTY5_KLUIN</name>
<dbReference type="InterPro" id="IPR036937">
    <property type="entry name" value="Adhesion_dom_fimbrial_sf"/>
</dbReference>
<comment type="subcellular location">
    <subcellularLocation>
        <location evidence="1">Fimbrium</location>
    </subcellularLocation>
</comment>
<dbReference type="InterPro" id="IPR050263">
    <property type="entry name" value="Bact_Fimbrial_Adh_Pro"/>
</dbReference>
<keyword evidence="3 5" id="KW-0732">Signal</keyword>
<dbReference type="Pfam" id="PF00419">
    <property type="entry name" value="Fimbrial"/>
    <property type="match status" value="1"/>
</dbReference>
<feature type="domain" description="Fimbrial-type adhesion" evidence="6">
    <location>
        <begin position="189"/>
        <end position="336"/>
    </location>
</feature>
<comment type="similarity">
    <text evidence="2">Belongs to the fimbrial protein family.</text>
</comment>
<dbReference type="PANTHER" id="PTHR33420">
    <property type="entry name" value="FIMBRIAL SUBUNIT ELFA-RELATED"/>
    <property type="match status" value="1"/>
</dbReference>
<dbReference type="GO" id="GO:0009289">
    <property type="term" value="C:pilus"/>
    <property type="evidence" value="ECO:0007669"/>
    <property type="project" value="UniProtKB-SubCell"/>
</dbReference>
<dbReference type="RefSeq" id="WP_280556446.1">
    <property type="nucleotide sequence ID" value="NZ_CP123488.1"/>
</dbReference>
<feature type="signal peptide" evidence="5">
    <location>
        <begin position="1"/>
        <end position="21"/>
    </location>
</feature>
<evidence type="ECO:0000256" key="2">
    <source>
        <dbReference type="ARBA" id="ARBA00006671"/>
    </source>
</evidence>
<keyword evidence="4" id="KW-0281">Fimbrium</keyword>
<evidence type="ECO:0000256" key="3">
    <source>
        <dbReference type="ARBA" id="ARBA00022729"/>
    </source>
</evidence>
<dbReference type="InterPro" id="IPR008966">
    <property type="entry name" value="Adhesion_dom_sf"/>
</dbReference>
<organism evidence="7 8">
    <name type="scientific">Kluyvera intermedia</name>
    <name type="common">Enterobacter intermedius</name>
    <dbReference type="NCBI Taxonomy" id="61648"/>
    <lineage>
        <taxon>Bacteria</taxon>
        <taxon>Pseudomonadati</taxon>
        <taxon>Pseudomonadota</taxon>
        <taxon>Gammaproteobacteria</taxon>
        <taxon>Enterobacterales</taxon>
        <taxon>Enterobacteriaceae</taxon>
        <taxon>Kluyvera</taxon>
    </lineage>
</organism>
<dbReference type="PANTHER" id="PTHR33420:SF31">
    <property type="entry name" value="TYPE 1 FIMBRIN D-MANNOSE SPECIFIC ADHESIN"/>
    <property type="match status" value="1"/>
</dbReference>
<dbReference type="GO" id="GO:0043709">
    <property type="term" value="P:cell adhesion involved in single-species biofilm formation"/>
    <property type="evidence" value="ECO:0007669"/>
    <property type="project" value="TreeGrafter"/>
</dbReference>